<name>A0A8S3KED3_9BILA</name>
<sequence length="42" mass="4753">MCYVLTVNVFKAKIDFEHSNGLPGVRDTGTKCLRPDQQIDDK</sequence>
<dbReference type="Proteomes" id="UP000676336">
    <property type="component" value="Unassembled WGS sequence"/>
</dbReference>
<reference evidence="1" key="1">
    <citation type="submission" date="2021-02" db="EMBL/GenBank/DDBJ databases">
        <authorList>
            <person name="Nowell W R."/>
        </authorList>
    </citation>
    <scope>NUCLEOTIDE SEQUENCE</scope>
</reference>
<accession>A0A8S3KED3</accession>
<evidence type="ECO:0000313" key="1">
    <source>
        <dbReference type="EMBL" id="CAF5229386.1"/>
    </source>
</evidence>
<protein>
    <submittedName>
        <fullName evidence="1">Uncharacterized protein</fullName>
    </submittedName>
</protein>
<proteinExistence type="predicted"/>
<dbReference type="EMBL" id="CAJOBI010369955">
    <property type="protein sequence ID" value="CAF5229386.1"/>
    <property type="molecule type" value="Genomic_DNA"/>
</dbReference>
<gene>
    <name evidence="1" type="ORF">SMN809_LOCUS86306</name>
</gene>
<feature type="non-terminal residue" evidence="1">
    <location>
        <position position="42"/>
    </location>
</feature>
<evidence type="ECO:0000313" key="2">
    <source>
        <dbReference type="Proteomes" id="UP000676336"/>
    </source>
</evidence>
<organism evidence="1 2">
    <name type="scientific">Rotaria magnacalcarata</name>
    <dbReference type="NCBI Taxonomy" id="392030"/>
    <lineage>
        <taxon>Eukaryota</taxon>
        <taxon>Metazoa</taxon>
        <taxon>Spiralia</taxon>
        <taxon>Gnathifera</taxon>
        <taxon>Rotifera</taxon>
        <taxon>Eurotatoria</taxon>
        <taxon>Bdelloidea</taxon>
        <taxon>Philodinida</taxon>
        <taxon>Philodinidae</taxon>
        <taxon>Rotaria</taxon>
    </lineage>
</organism>
<comment type="caution">
    <text evidence="1">The sequence shown here is derived from an EMBL/GenBank/DDBJ whole genome shotgun (WGS) entry which is preliminary data.</text>
</comment>
<dbReference type="AlphaFoldDB" id="A0A8S3KED3"/>